<evidence type="ECO:0000259" key="2">
    <source>
        <dbReference type="Pfam" id="PF22725"/>
    </source>
</evidence>
<evidence type="ECO:0000313" key="3">
    <source>
        <dbReference type="EMBL" id="PPK86219.1"/>
    </source>
</evidence>
<dbReference type="OrthoDB" id="9795543at2"/>
<dbReference type="PANTHER" id="PTHR42840">
    <property type="entry name" value="NAD(P)-BINDING ROSSMANN-FOLD SUPERFAMILY PROTEIN-RELATED"/>
    <property type="match status" value="1"/>
</dbReference>
<dbReference type="SUPFAM" id="SSF51735">
    <property type="entry name" value="NAD(P)-binding Rossmann-fold domains"/>
    <property type="match status" value="1"/>
</dbReference>
<dbReference type="InterPro" id="IPR000683">
    <property type="entry name" value="Gfo/Idh/MocA-like_OxRdtase_N"/>
</dbReference>
<feature type="domain" description="Gfo/Idh/MocA-like oxidoreductase N-terminal" evidence="1">
    <location>
        <begin position="57"/>
        <end position="143"/>
    </location>
</feature>
<comment type="caution">
    <text evidence="3">The sequence shown here is derived from an EMBL/GenBank/DDBJ whole genome shotgun (WGS) entry which is preliminary data.</text>
</comment>
<evidence type="ECO:0000313" key="4">
    <source>
        <dbReference type="Proteomes" id="UP000237662"/>
    </source>
</evidence>
<protein>
    <submittedName>
        <fullName evidence="3">Putative dehydrogenase</fullName>
    </submittedName>
</protein>
<organism evidence="3 4">
    <name type="scientific">Neolewinella xylanilytica</name>
    <dbReference type="NCBI Taxonomy" id="1514080"/>
    <lineage>
        <taxon>Bacteria</taxon>
        <taxon>Pseudomonadati</taxon>
        <taxon>Bacteroidota</taxon>
        <taxon>Saprospiria</taxon>
        <taxon>Saprospirales</taxon>
        <taxon>Lewinellaceae</taxon>
        <taxon>Neolewinella</taxon>
    </lineage>
</organism>
<feature type="domain" description="GFO/IDH/MocA-like oxidoreductase" evidence="2">
    <location>
        <begin position="156"/>
        <end position="292"/>
    </location>
</feature>
<dbReference type="Proteomes" id="UP000237662">
    <property type="component" value="Unassembled WGS sequence"/>
</dbReference>
<dbReference type="EMBL" id="PTJC01000006">
    <property type="protein sequence ID" value="PPK86219.1"/>
    <property type="molecule type" value="Genomic_DNA"/>
</dbReference>
<dbReference type="PANTHER" id="PTHR42840:SF8">
    <property type="entry name" value="OXIDOREDUCTASE"/>
    <property type="match status" value="1"/>
</dbReference>
<evidence type="ECO:0000259" key="1">
    <source>
        <dbReference type="Pfam" id="PF01408"/>
    </source>
</evidence>
<keyword evidence="4" id="KW-1185">Reference proteome</keyword>
<dbReference type="AlphaFoldDB" id="A0A2S6I517"/>
<dbReference type="InterPro" id="IPR036291">
    <property type="entry name" value="NAD(P)-bd_dom_sf"/>
</dbReference>
<accession>A0A2S6I517</accession>
<dbReference type="GO" id="GO:0000166">
    <property type="term" value="F:nucleotide binding"/>
    <property type="evidence" value="ECO:0007669"/>
    <property type="project" value="InterPro"/>
</dbReference>
<gene>
    <name evidence="3" type="ORF">CLV84_3141</name>
</gene>
<dbReference type="Gene3D" id="3.30.360.10">
    <property type="entry name" value="Dihydrodipicolinate Reductase, domain 2"/>
    <property type="match status" value="1"/>
</dbReference>
<dbReference type="Pfam" id="PF22725">
    <property type="entry name" value="GFO_IDH_MocA_C3"/>
    <property type="match status" value="1"/>
</dbReference>
<proteinExistence type="predicted"/>
<dbReference type="Pfam" id="PF01408">
    <property type="entry name" value="GFO_IDH_MocA"/>
    <property type="match status" value="1"/>
</dbReference>
<name>A0A2S6I517_9BACT</name>
<dbReference type="RefSeq" id="WP_104420669.1">
    <property type="nucleotide sequence ID" value="NZ_PTJC01000006.1"/>
</dbReference>
<sequence length="390" mass="43787">MSETEAPAQRHTVGIIMNGVTGRMGTNQHLLRSIVAIREQGGVRTPAGGTIYPEPILVGRNLEKLRALGKRTGIERMSTDLDAVLSDDAYPIYFDAQITGRRYGAVKKAIEAGKHVYCEKPTGTSLEEALDLYRLAKAAGVKHGVVQDKLWLPGLRKLKRLMEAEFFGEILSVRGDFGYWVFEGTSIPAQRPSWNYRKEDDGGIMVDMLCHWRYVLDNLFGSVKSVFCLGATHLPERVDERGETYRATADDAAYAVFELAGGVVAQFNSSWVTRVRRDDLLTVHVDGTRGSAVAGLRDCRIQHYGNTPKPIWNPDIPQPIDFYEDWSTVPEQEVYENAFKVQWELYLKHVVLDDPFPNDLLEGAKGVQLAELGLKSWEQRCMLPVDDLKE</sequence>
<dbReference type="Gene3D" id="3.40.50.720">
    <property type="entry name" value="NAD(P)-binding Rossmann-like Domain"/>
    <property type="match status" value="1"/>
</dbReference>
<dbReference type="SUPFAM" id="SSF55347">
    <property type="entry name" value="Glyceraldehyde-3-phosphate dehydrogenase-like, C-terminal domain"/>
    <property type="match status" value="1"/>
</dbReference>
<reference evidence="3 4" key="1">
    <citation type="submission" date="2018-02" db="EMBL/GenBank/DDBJ databases">
        <title>Genomic Encyclopedia of Archaeal and Bacterial Type Strains, Phase II (KMG-II): from individual species to whole genera.</title>
        <authorList>
            <person name="Goeker M."/>
        </authorList>
    </citation>
    <scope>NUCLEOTIDE SEQUENCE [LARGE SCALE GENOMIC DNA]</scope>
    <source>
        <strain evidence="3 4">DSM 29526</strain>
    </source>
</reference>
<dbReference type="InterPro" id="IPR055170">
    <property type="entry name" value="GFO_IDH_MocA-like_dom"/>
</dbReference>